<evidence type="ECO:0000313" key="2">
    <source>
        <dbReference type="Proteomes" id="UP000789860"/>
    </source>
</evidence>
<gene>
    <name evidence="1" type="ORF">SCALOS_LOCUS6087</name>
</gene>
<proteinExistence type="predicted"/>
<name>A0ACA9M982_9GLOM</name>
<comment type="caution">
    <text evidence="1">The sequence shown here is derived from an EMBL/GenBank/DDBJ whole genome shotgun (WGS) entry which is preliminary data.</text>
</comment>
<sequence length="171" mass="19818">MWNKDQLHLLIAKRRNRNAKYHDIPGSSRGKFQNLVRDHTQEIVQGIEPELEYDTLRNYVHVFERARRREKRWRNHTPLPTYKEVSSMINMSRHEFLTDNVSNINDTDRNSGYNTNDVSRNLDNATYLSLPNLANTISTSNISASQNNSNISMLDIGGSQPSCIENINKED</sequence>
<protein>
    <submittedName>
        <fullName evidence="1">478_t:CDS:1</fullName>
    </submittedName>
</protein>
<keyword evidence="2" id="KW-1185">Reference proteome</keyword>
<dbReference type="Proteomes" id="UP000789860">
    <property type="component" value="Unassembled WGS sequence"/>
</dbReference>
<dbReference type="EMBL" id="CAJVPM010011014">
    <property type="protein sequence ID" value="CAG8577848.1"/>
    <property type="molecule type" value="Genomic_DNA"/>
</dbReference>
<accession>A0ACA9M982</accession>
<organism evidence="1 2">
    <name type="scientific">Scutellospora calospora</name>
    <dbReference type="NCBI Taxonomy" id="85575"/>
    <lineage>
        <taxon>Eukaryota</taxon>
        <taxon>Fungi</taxon>
        <taxon>Fungi incertae sedis</taxon>
        <taxon>Mucoromycota</taxon>
        <taxon>Glomeromycotina</taxon>
        <taxon>Glomeromycetes</taxon>
        <taxon>Diversisporales</taxon>
        <taxon>Gigasporaceae</taxon>
        <taxon>Scutellospora</taxon>
    </lineage>
</organism>
<reference evidence="1" key="1">
    <citation type="submission" date="2021-06" db="EMBL/GenBank/DDBJ databases">
        <authorList>
            <person name="Kallberg Y."/>
            <person name="Tangrot J."/>
            <person name="Rosling A."/>
        </authorList>
    </citation>
    <scope>NUCLEOTIDE SEQUENCE</scope>
    <source>
        <strain evidence="1">AU212A</strain>
    </source>
</reference>
<evidence type="ECO:0000313" key="1">
    <source>
        <dbReference type="EMBL" id="CAG8577848.1"/>
    </source>
</evidence>